<evidence type="ECO:0000313" key="1">
    <source>
        <dbReference type="EMBL" id="XAI70176.1"/>
    </source>
</evidence>
<reference evidence="1" key="1">
    <citation type="journal article" date="2024" name="J. Gen. Virol.">
        <title>Novel phages of Pseudomonas syringae unveil numerous potential auxiliary metabolic genes.</title>
        <authorList>
            <person name="Feltin C."/>
            <person name="Garneau J.R."/>
            <person name="Morris C.E."/>
            <person name="Berard A."/>
            <person name="Torres-Barcelo C."/>
        </authorList>
    </citation>
    <scope>NUCLEOTIDE SEQUENCE</scope>
</reference>
<protein>
    <submittedName>
        <fullName evidence="1">Uncharacterized protein</fullName>
    </submittedName>
</protein>
<name>A0AAU6W0E7_9VIRU</name>
<sequence>MKLRIRFDGPPSAEGPRFIEVEDENGQGLHAGTWVEDPNTGDYFLEIETTEFN</sequence>
<organism evidence="1">
    <name type="scientific">Pseudomonas phage Draal03</name>
    <dbReference type="NCBI Taxonomy" id="3138530"/>
    <lineage>
        <taxon>Viruses</taxon>
    </lineage>
</organism>
<dbReference type="EMBL" id="PP179319">
    <property type="protein sequence ID" value="XAI70176.1"/>
    <property type="molecule type" value="Genomic_DNA"/>
</dbReference>
<proteinExistence type="predicted"/>
<gene>
    <name evidence="1" type="ORF">Draal03_00003</name>
</gene>
<accession>A0AAU6W0E7</accession>